<name>A0A4U6XBP8_9PEZI</name>
<proteinExistence type="predicted"/>
<gene>
    <name evidence="1" type="ORF">CTA1_1844</name>
</gene>
<dbReference type="AlphaFoldDB" id="A0A4U6XBP8"/>
<sequence>MPGQPPAGGLLNAAAAFMFAHGMPTSVPLPGLGAIRMVRRLIEVVAARSRPVHVGPGYRGWLVSGAHATELQPSLESVDSLIGD</sequence>
<dbReference type="EMBL" id="PJEX01000235">
    <property type="protein sequence ID" value="TKW52492.1"/>
    <property type="molecule type" value="Genomic_DNA"/>
</dbReference>
<evidence type="ECO:0000313" key="1">
    <source>
        <dbReference type="EMBL" id="TKW52492.1"/>
    </source>
</evidence>
<protein>
    <submittedName>
        <fullName evidence="1">Uncharacterized protein</fullName>
    </submittedName>
</protein>
<organism evidence="1 2">
    <name type="scientific">Colletotrichum tanaceti</name>
    <dbReference type="NCBI Taxonomy" id="1306861"/>
    <lineage>
        <taxon>Eukaryota</taxon>
        <taxon>Fungi</taxon>
        <taxon>Dikarya</taxon>
        <taxon>Ascomycota</taxon>
        <taxon>Pezizomycotina</taxon>
        <taxon>Sordariomycetes</taxon>
        <taxon>Hypocreomycetidae</taxon>
        <taxon>Glomerellales</taxon>
        <taxon>Glomerellaceae</taxon>
        <taxon>Colletotrichum</taxon>
        <taxon>Colletotrichum destructivum species complex</taxon>
    </lineage>
</organism>
<reference evidence="1 2" key="1">
    <citation type="journal article" date="2019" name="PLoS ONE">
        <title>Comparative genome analysis indicates high evolutionary potential of pathogenicity genes in Colletotrichum tanaceti.</title>
        <authorList>
            <person name="Lelwala R.V."/>
            <person name="Korhonen P.K."/>
            <person name="Young N.D."/>
            <person name="Scott J.B."/>
            <person name="Ades P.A."/>
            <person name="Gasser R.B."/>
            <person name="Taylor P.W.J."/>
        </authorList>
    </citation>
    <scope>NUCLEOTIDE SEQUENCE [LARGE SCALE GENOMIC DNA]</scope>
    <source>
        <strain evidence="1">BRIP57314</strain>
    </source>
</reference>
<keyword evidence="2" id="KW-1185">Reference proteome</keyword>
<comment type="caution">
    <text evidence="1">The sequence shown here is derived from an EMBL/GenBank/DDBJ whole genome shotgun (WGS) entry which is preliminary data.</text>
</comment>
<accession>A0A4U6XBP8</accession>
<dbReference type="Proteomes" id="UP000310108">
    <property type="component" value="Unassembled WGS sequence"/>
</dbReference>
<evidence type="ECO:0000313" key="2">
    <source>
        <dbReference type="Proteomes" id="UP000310108"/>
    </source>
</evidence>